<organism evidence="2 3">
    <name type="scientific">Lasiodiplodia hormozganensis</name>
    <dbReference type="NCBI Taxonomy" id="869390"/>
    <lineage>
        <taxon>Eukaryota</taxon>
        <taxon>Fungi</taxon>
        <taxon>Dikarya</taxon>
        <taxon>Ascomycota</taxon>
        <taxon>Pezizomycotina</taxon>
        <taxon>Dothideomycetes</taxon>
        <taxon>Dothideomycetes incertae sedis</taxon>
        <taxon>Botryosphaeriales</taxon>
        <taxon>Botryosphaeriaceae</taxon>
        <taxon>Lasiodiplodia</taxon>
    </lineage>
</organism>
<accession>A0AA40CVB1</accession>
<proteinExistence type="predicted"/>
<sequence length="194" mass="20761">MPTPTTNPTPTTAASSPGPGGPSPLYHRLRTLALAHALPQSTAHLLSLRHPRATHAWGHAHLVRHNPGLAPVMDNAGLAAHCASTGRYITSAGTKGAEVHEVTVDEWARRAVVRMSYYFRAKREGDGDEKGGEEVVENELIWTLKFTEEGEEVLIMESVEFIDASASARLGTLVRAVNGGVVGDDVRGGITLKE</sequence>
<dbReference type="AlphaFoldDB" id="A0AA40CVB1"/>
<protein>
    <submittedName>
        <fullName evidence="2">Uncharacterized protein</fullName>
    </submittedName>
</protein>
<feature type="compositionally biased region" description="Low complexity" evidence="1">
    <location>
        <begin position="8"/>
        <end position="24"/>
    </location>
</feature>
<dbReference type="Proteomes" id="UP001175001">
    <property type="component" value="Unassembled WGS sequence"/>
</dbReference>
<gene>
    <name evidence="2" type="ORF">DIS24_g6795</name>
</gene>
<comment type="caution">
    <text evidence="2">The sequence shown here is derived from an EMBL/GenBank/DDBJ whole genome shotgun (WGS) entry which is preliminary data.</text>
</comment>
<feature type="region of interest" description="Disordered" evidence="1">
    <location>
        <begin position="1"/>
        <end position="24"/>
    </location>
</feature>
<keyword evidence="3" id="KW-1185">Reference proteome</keyword>
<evidence type="ECO:0000256" key="1">
    <source>
        <dbReference type="SAM" id="MobiDB-lite"/>
    </source>
</evidence>
<evidence type="ECO:0000313" key="3">
    <source>
        <dbReference type="Proteomes" id="UP001175001"/>
    </source>
</evidence>
<name>A0AA40CVB1_9PEZI</name>
<evidence type="ECO:0000313" key="2">
    <source>
        <dbReference type="EMBL" id="KAK0650524.1"/>
    </source>
</evidence>
<dbReference type="EMBL" id="JAUJDW010000035">
    <property type="protein sequence ID" value="KAK0650524.1"/>
    <property type="molecule type" value="Genomic_DNA"/>
</dbReference>
<reference evidence="2" key="1">
    <citation type="submission" date="2023-06" db="EMBL/GenBank/DDBJ databases">
        <title>Multi-omics analyses reveal the molecular pathogenesis toolkit of Lasiodiplodia hormozganensis, a cross-kingdom pathogen.</title>
        <authorList>
            <person name="Felix C."/>
            <person name="Meneses R."/>
            <person name="Goncalves M.F.M."/>
            <person name="Tilleman L."/>
            <person name="Duarte A.S."/>
            <person name="Jorrin-Novo J.V."/>
            <person name="Van De Peer Y."/>
            <person name="Deforce D."/>
            <person name="Van Nieuwerburgh F."/>
            <person name="Esteves A.C."/>
            <person name="Alves A."/>
        </authorList>
    </citation>
    <scope>NUCLEOTIDE SEQUENCE</scope>
    <source>
        <strain evidence="2">CBS 339.90</strain>
    </source>
</reference>